<gene>
    <name evidence="1" type="ORF">Syun_028068</name>
</gene>
<keyword evidence="2" id="KW-1185">Reference proteome</keyword>
<protein>
    <submittedName>
        <fullName evidence="1">Uncharacterized protein</fullName>
    </submittedName>
</protein>
<accession>A0AAP0EK19</accession>
<comment type="caution">
    <text evidence="1">The sequence shown here is derived from an EMBL/GenBank/DDBJ whole genome shotgun (WGS) entry which is preliminary data.</text>
</comment>
<dbReference type="EMBL" id="JBBNAF010000012">
    <property type="protein sequence ID" value="KAK9093157.1"/>
    <property type="molecule type" value="Genomic_DNA"/>
</dbReference>
<reference evidence="1 2" key="1">
    <citation type="submission" date="2024-01" db="EMBL/GenBank/DDBJ databases">
        <title>Genome assemblies of Stephania.</title>
        <authorList>
            <person name="Yang L."/>
        </authorList>
    </citation>
    <scope>NUCLEOTIDE SEQUENCE [LARGE SCALE GENOMIC DNA]</scope>
    <source>
        <strain evidence="1">YNDBR</strain>
        <tissue evidence="1">Leaf</tissue>
    </source>
</reference>
<organism evidence="1 2">
    <name type="scientific">Stephania yunnanensis</name>
    <dbReference type="NCBI Taxonomy" id="152371"/>
    <lineage>
        <taxon>Eukaryota</taxon>
        <taxon>Viridiplantae</taxon>
        <taxon>Streptophyta</taxon>
        <taxon>Embryophyta</taxon>
        <taxon>Tracheophyta</taxon>
        <taxon>Spermatophyta</taxon>
        <taxon>Magnoliopsida</taxon>
        <taxon>Ranunculales</taxon>
        <taxon>Menispermaceae</taxon>
        <taxon>Menispermoideae</taxon>
        <taxon>Cissampelideae</taxon>
        <taxon>Stephania</taxon>
    </lineage>
</organism>
<evidence type="ECO:0000313" key="2">
    <source>
        <dbReference type="Proteomes" id="UP001420932"/>
    </source>
</evidence>
<dbReference type="Proteomes" id="UP001420932">
    <property type="component" value="Unassembled WGS sequence"/>
</dbReference>
<name>A0AAP0EK19_9MAGN</name>
<evidence type="ECO:0000313" key="1">
    <source>
        <dbReference type="EMBL" id="KAK9093157.1"/>
    </source>
</evidence>
<sequence>MNSTAELTAYTTQTIHSASVPTDPAYIQPALTEEEIFPNYESDLDATNSAIVTGIKEAHKEMYEKWSEAVDKNILFSQEVTNLRQLLEAIEKEFHIVQKTVKDSKGAKRSLDDYWAEARPLLNNACCQWSGFALPCAFLGLTRGAGVLRSAPSAVALVGGGQWRQRRLLPLFRNGVAIAALLHSAVETVMLPPPLPWYRHPT</sequence>
<dbReference type="AlphaFoldDB" id="A0AAP0EK19"/>
<proteinExistence type="predicted"/>